<evidence type="ECO:0000313" key="8">
    <source>
        <dbReference type="Proteomes" id="UP001595859"/>
    </source>
</evidence>
<dbReference type="Pfam" id="PF02782">
    <property type="entry name" value="FGGY_C"/>
    <property type="match status" value="1"/>
</dbReference>
<keyword evidence="2 4" id="KW-0808">Transferase</keyword>
<protein>
    <submittedName>
        <fullName evidence="7">FGGY-family carbohydrate kinase</fullName>
        <ecNumber evidence="7">2.7.1.-</ecNumber>
    </submittedName>
</protein>
<dbReference type="InterPro" id="IPR018484">
    <property type="entry name" value="FGGY_N"/>
</dbReference>
<reference evidence="8" key="1">
    <citation type="journal article" date="2019" name="Int. J. Syst. Evol. Microbiol.">
        <title>The Global Catalogue of Microorganisms (GCM) 10K type strain sequencing project: providing services to taxonomists for standard genome sequencing and annotation.</title>
        <authorList>
            <consortium name="The Broad Institute Genomics Platform"/>
            <consortium name="The Broad Institute Genome Sequencing Center for Infectious Disease"/>
            <person name="Wu L."/>
            <person name="Ma J."/>
        </authorList>
    </citation>
    <scope>NUCLEOTIDE SEQUENCE [LARGE SCALE GENOMIC DNA]</scope>
    <source>
        <strain evidence="8">ZS-22-S1</strain>
    </source>
</reference>
<dbReference type="InterPro" id="IPR050406">
    <property type="entry name" value="FGGY_Carb_Kinase"/>
</dbReference>
<dbReference type="EC" id="2.7.1.-" evidence="7"/>
<evidence type="ECO:0000256" key="1">
    <source>
        <dbReference type="ARBA" id="ARBA00009156"/>
    </source>
</evidence>
<comment type="caution">
    <text evidence="7">The sequence shown here is derived from an EMBL/GenBank/DDBJ whole genome shotgun (WGS) entry which is preliminary data.</text>
</comment>
<feature type="domain" description="Carbohydrate kinase FGGY C-terminal" evidence="6">
    <location>
        <begin position="256"/>
        <end position="437"/>
    </location>
</feature>
<dbReference type="Proteomes" id="UP001595859">
    <property type="component" value="Unassembled WGS sequence"/>
</dbReference>
<dbReference type="Gene3D" id="3.30.420.40">
    <property type="match status" value="2"/>
</dbReference>
<dbReference type="InterPro" id="IPR018485">
    <property type="entry name" value="FGGY_C"/>
</dbReference>
<dbReference type="Pfam" id="PF00370">
    <property type="entry name" value="FGGY_N"/>
    <property type="match status" value="1"/>
</dbReference>
<comment type="similarity">
    <text evidence="1 4">Belongs to the FGGY kinase family.</text>
</comment>
<keyword evidence="8" id="KW-1185">Reference proteome</keyword>
<dbReference type="InterPro" id="IPR000577">
    <property type="entry name" value="Carb_kinase_FGGY"/>
</dbReference>
<dbReference type="CDD" id="cd07804">
    <property type="entry name" value="ASKHA_NBD_FGGY_RrXK-like"/>
    <property type="match status" value="1"/>
</dbReference>
<dbReference type="InterPro" id="IPR043129">
    <property type="entry name" value="ATPase_NBD"/>
</dbReference>
<dbReference type="PANTHER" id="PTHR43095">
    <property type="entry name" value="SUGAR KINASE"/>
    <property type="match status" value="1"/>
</dbReference>
<evidence type="ECO:0000259" key="6">
    <source>
        <dbReference type="Pfam" id="PF02782"/>
    </source>
</evidence>
<evidence type="ECO:0000256" key="4">
    <source>
        <dbReference type="RuleBase" id="RU003733"/>
    </source>
</evidence>
<sequence length="497" mass="51947">MAEVYCGIDIGTASSKGVLVTADGAIVARASRAHDTATPRPGWAEHDADGVWWADFLALTRELTATGHRIAGLAVSGIGPVLLPADGTGRPLRPAILYGVDTRATEEIGELTGELGAEEILRRGGTPLSSQAVGPKLRWLARHEPEVYEHTELLLMASSYLVHRLTGRYVLDHHSASQCDPMYDQTAFDWAHDWAAVVAPGLRLPELAWPTEVVGTVTSAAARETGLPEGLPVTAGTVDAWAEATSVGVREPGDVMVMYGTTMFLVQVVAAPSPHPALWTTSGVHPGTWSLAAGMATSGAVTDWLRRLVGADFATLVAEAARVPPGSRGLLLLPYFAGERTPIFDPDARGIIAGLTLGHGRAELYRAALEGIAYGVRHNLEVMRAAGGPARRLVAVGGGTQGGLWTRIVSDVTGAAQVVPAETVGACLGDAMLAAGAAGVDVTGWNPDDHVVHPSGAGVYDDFYARYRELYPATSDVAHFLAGQQNASGGGDDGARS</sequence>
<dbReference type="RefSeq" id="WP_378061845.1">
    <property type="nucleotide sequence ID" value="NZ_JBHSIS010000025.1"/>
</dbReference>
<accession>A0ABV9SB97</accession>
<evidence type="ECO:0000259" key="5">
    <source>
        <dbReference type="Pfam" id="PF00370"/>
    </source>
</evidence>
<proteinExistence type="inferred from homology"/>
<dbReference type="GO" id="GO:0016301">
    <property type="term" value="F:kinase activity"/>
    <property type="evidence" value="ECO:0007669"/>
    <property type="project" value="UniProtKB-KW"/>
</dbReference>
<evidence type="ECO:0000256" key="2">
    <source>
        <dbReference type="ARBA" id="ARBA00022679"/>
    </source>
</evidence>
<dbReference type="SUPFAM" id="SSF53067">
    <property type="entry name" value="Actin-like ATPase domain"/>
    <property type="match status" value="2"/>
</dbReference>
<organism evidence="7 8">
    <name type="scientific">Actinophytocola glycyrrhizae</name>
    <dbReference type="NCBI Taxonomy" id="2044873"/>
    <lineage>
        <taxon>Bacteria</taxon>
        <taxon>Bacillati</taxon>
        <taxon>Actinomycetota</taxon>
        <taxon>Actinomycetes</taxon>
        <taxon>Pseudonocardiales</taxon>
        <taxon>Pseudonocardiaceae</taxon>
    </lineage>
</organism>
<evidence type="ECO:0000256" key="3">
    <source>
        <dbReference type="ARBA" id="ARBA00022777"/>
    </source>
</evidence>
<keyword evidence="3 4" id="KW-0418">Kinase</keyword>
<name>A0ABV9SB97_9PSEU</name>
<dbReference type="PIRSF" id="PIRSF000538">
    <property type="entry name" value="GlpK"/>
    <property type="match status" value="1"/>
</dbReference>
<feature type="domain" description="Carbohydrate kinase FGGY N-terminal" evidence="5">
    <location>
        <begin position="4"/>
        <end position="241"/>
    </location>
</feature>
<dbReference type="EMBL" id="JBHSIS010000025">
    <property type="protein sequence ID" value="MFC4859025.1"/>
    <property type="molecule type" value="Genomic_DNA"/>
</dbReference>
<gene>
    <name evidence="7" type="ORF">ACFPCV_36470</name>
</gene>
<dbReference type="InterPro" id="IPR018483">
    <property type="entry name" value="Carb_kinase_FGGY_CS"/>
</dbReference>
<evidence type="ECO:0000313" key="7">
    <source>
        <dbReference type="EMBL" id="MFC4859025.1"/>
    </source>
</evidence>
<dbReference type="PROSITE" id="PS00445">
    <property type="entry name" value="FGGY_KINASES_2"/>
    <property type="match status" value="1"/>
</dbReference>